<keyword evidence="1" id="KW-0540">Nuclease</keyword>
<gene>
    <name evidence="1" type="ORF">DIU31_024565</name>
    <name evidence="2" type="ORF">J3L21_02865</name>
</gene>
<protein>
    <submittedName>
        <fullName evidence="1">Endonuclease V</fullName>
    </submittedName>
</protein>
<dbReference type="EMBL" id="CP043451">
    <property type="protein sequence ID" value="QEM06533.1"/>
    <property type="molecule type" value="Genomic_DNA"/>
</dbReference>
<keyword evidence="1" id="KW-0378">Hydrolase</keyword>
<name>A0AAE6JJF8_9SPHI</name>
<proteinExistence type="predicted"/>
<evidence type="ECO:0000313" key="2">
    <source>
        <dbReference type="EMBL" id="QTE50937.1"/>
    </source>
</evidence>
<dbReference type="EMBL" id="CP071880">
    <property type="protein sequence ID" value="QTE50937.1"/>
    <property type="molecule type" value="Genomic_DNA"/>
</dbReference>
<evidence type="ECO:0000313" key="3">
    <source>
        <dbReference type="Proteomes" id="UP000250557"/>
    </source>
</evidence>
<dbReference type="Proteomes" id="UP000663940">
    <property type="component" value="Chromosome"/>
</dbReference>
<dbReference type="GO" id="GO:0006281">
    <property type="term" value="P:DNA repair"/>
    <property type="evidence" value="ECO:0007669"/>
    <property type="project" value="InterPro"/>
</dbReference>
<evidence type="ECO:0000313" key="4">
    <source>
        <dbReference type="Proteomes" id="UP000663940"/>
    </source>
</evidence>
<dbReference type="AlphaFoldDB" id="A0AAE6JJF8"/>
<keyword evidence="4" id="KW-1185">Reference proteome</keyword>
<reference evidence="1 3" key="1">
    <citation type="submission" date="2019-08" db="EMBL/GenBank/DDBJ databases">
        <title>Comparative genome analysis confer to the adaptation heavy metal polluted environment.</title>
        <authorList>
            <person name="Li Y."/>
        </authorList>
    </citation>
    <scope>NUCLEOTIDE SEQUENCE [LARGE SCALE GENOMIC DNA]</scope>
    <source>
        <strain evidence="1 3">P2</strain>
    </source>
</reference>
<dbReference type="InterPro" id="IPR007581">
    <property type="entry name" value="Endonuclease-V"/>
</dbReference>
<dbReference type="Gene3D" id="3.30.2170.10">
    <property type="entry name" value="archaeoglobus fulgidus dsm 4304 superfamily"/>
    <property type="match status" value="1"/>
</dbReference>
<evidence type="ECO:0000313" key="1">
    <source>
        <dbReference type="EMBL" id="QEM06533.1"/>
    </source>
</evidence>
<dbReference type="Pfam" id="PF04493">
    <property type="entry name" value="Endonuclease_5"/>
    <property type="match status" value="1"/>
</dbReference>
<accession>A0AAE6JJF8</accession>
<reference evidence="2 4" key="2">
    <citation type="submission" date="2021-03" db="EMBL/GenBank/DDBJ databases">
        <title>Mucilaginibacter strains isolated from gold and copper mining confer multi heavy-metal resistance.</title>
        <authorList>
            <person name="Li Y."/>
        </authorList>
    </citation>
    <scope>NUCLEOTIDE SEQUENCE [LARGE SCALE GENOMIC DNA]</scope>
    <source>
        <strain evidence="2 4">P2-4</strain>
    </source>
</reference>
<keyword evidence="1" id="KW-0255">Endonuclease</keyword>
<dbReference type="GO" id="GO:0004519">
    <property type="term" value="F:endonuclease activity"/>
    <property type="evidence" value="ECO:0007669"/>
    <property type="project" value="UniProtKB-KW"/>
</dbReference>
<sequence length="166" mass="18319">MILAIDVHYKGALAKVVGAFFEPKAAKAVQYITTNINGVDEYVPGEFYKRELPCILKLLEKVELGKLDAIIIDGNVFINNNGDFGLGGRLWESIDHKVAVIGVAKSLFKNTEDKVIEIQRGKSEKHLFVSSIGIDLAAAASLIHNMHGEYRLPSILKEVDRLTKEA</sequence>
<dbReference type="Proteomes" id="UP000250557">
    <property type="component" value="Chromosome"/>
</dbReference>
<organism evidence="1 3">
    <name type="scientific">Mucilaginibacter rubeus</name>
    <dbReference type="NCBI Taxonomy" id="2027860"/>
    <lineage>
        <taxon>Bacteria</taxon>
        <taxon>Pseudomonadati</taxon>
        <taxon>Bacteroidota</taxon>
        <taxon>Sphingobacteriia</taxon>
        <taxon>Sphingobacteriales</taxon>
        <taxon>Sphingobacteriaceae</taxon>
        <taxon>Mucilaginibacter</taxon>
    </lineage>
</organism>